<evidence type="ECO:0000259" key="1">
    <source>
        <dbReference type="Pfam" id="PF00126"/>
    </source>
</evidence>
<dbReference type="Gene3D" id="3.40.50.300">
    <property type="entry name" value="P-loop containing nucleotide triphosphate hydrolases"/>
    <property type="match status" value="1"/>
</dbReference>
<dbReference type="InterPro" id="IPR036390">
    <property type="entry name" value="WH_DNA-bd_sf"/>
</dbReference>
<dbReference type="InterPro" id="IPR000847">
    <property type="entry name" value="LysR_HTH_N"/>
</dbReference>
<dbReference type="InterPro" id="IPR051815">
    <property type="entry name" value="Molybdate_resp_trans_reg"/>
</dbReference>
<dbReference type="InterPro" id="IPR004948">
    <property type="entry name" value="Nuc-triphosphatase_THEP1"/>
</dbReference>
<dbReference type="GO" id="GO:0017111">
    <property type="term" value="F:ribonucleoside triphosphate phosphatase activity"/>
    <property type="evidence" value="ECO:0007669"/>
    <property type="project" value="InterPro"/>
</dbReference>
<dbReference type="Gene3D" id="1.10.10.10">
    <property type="entry name" value="Winged helix-like DNA-binding domain superfamily/Winged helix DNA-binding domain"/>
    <property type="match status" value="1"/>
</dbReference>
<dbReference type="InterPro" id="IPR027417">
    <property type="entry name" value="P-loop_NTPase"/>
</dbReference>
<name>A0A921LNH1_9FIRM</name>
<evidence type="ECO:0000313" key="2">
    <source>
        <dbReference type="EMBL" id="HJG28059.1"/>
    </source>
</evidence>
<comment type="caution">
    <text evidence="2">The sequence shown here is derived from an EMBL/GenBank/DDBJ whole genome shotgun (WGS) entry which is preliminary data.</text>
</comment>
<gene>
    <name evidence="2" type="ORF">K8V20_05345</name>
</gene>
<dbReference type="Proteomes" id="UP000782880">
    <property type="component" value="Unassembled WGS sequence"/>
</dbReference>
<dbReference type="Pfam" id="PF03266">
    <property type="entry name" value="NTPase_1"/>
    <property type="match status" value="1"/>
</dbReference>
<accession>A0A921LNH1</accession>
<protein>
    <submittedName>
        <fullName evidence="2">LysR family transcriptional regulator</fullName>
    </submittedName>
</protein>
<reference evidence="2" key="1">
    <citation type="journal article" date="2021" name="PeerJ">
        <title>Extensive microbial diversity within the chicken gut microbiome revealed by metagenomics and culture.</title>
        <authorList>
            <person name="Gilroy R."/>
            <person name="Ravi A."/>
            <person name="Getino M."/>
            <person name="Pursley I."/>
            <person name="Horton D.L."/>
            <person name="Alikhan N.F."/>
            <person name="Baker D."/>
            <person name="Gharbi K."/>
            <person name="Hall N."/>
            <person name="Watson M."/>
            <person name="Adriaenssens E.M."/>
            <person name="Foster-Nyarko E."/>
            <person name="Jarju S."/>
            <person name="Secka A."/>
            <person name="Antonio M."/>
            <person name="Oren A."/>
            <person name="Chaudhuri R.R."/>
            <person name="La Ragione R."/>
            <person name="Hildebrand F."/>
            <person name="Pallen M.J."/>
        </authorList>
    </citation>
    <scope>NUCLEOTIDE SEQUENCE</scope>
    <source>
        <strain evidence="2">ChiBcec21-2208</strain>
    </source>
</reference>
<proteinExistence type="predicted"/>
<dbReference type="GO" id="GO:0003700">
    <property type="term" value="F:DNA-binding transcription factor activity"/>
    <property type="evidence" value="ECO:0007669"/>
    <property type="project" value="InterPro"/>
</dbReference>
<dbReference type="AlphaFoldDB" id="A0A921LNH1"/>
<dbReference type="EMBL" id="DYVE01000136">
    <property type="protein sequence ID" value="HJG28059.1"/>
    <property type="molecule type" value="Genomic_DNA"/>
</dbReference>
<dbReference type="InterPro" id="IPR036388">
    <property type="entry name" value="WH-like_DNA-bd_sf"/>
</dbReference>
<dbReference type="SUPFAM" id="SSF46785">
    <property type="entry name" value="Winged helix' DNA-binding domain"/>
    <property type="match status" value="1"/>
</dbReference>
<dbReference type="Pfam" id="PF00126">
    <property type="entry name" value="HTH_1"/>
    <property type="match status" value="1"/>
</dbReference>
<sequence length="278" mass="30327">MAVPYILTGRPCSGKTTLAAWLCRRLPQPVAGLRTLCTGRCEAGPLFSMQDLTTGRMVPISREENGRVCGIPRTFETFGTEVLQAAINSHARTVLVDEVGRFERNCTGYLDMLTELLAGPRTVVLTVKREDLPHLNALRAWPGAVQIDLDAESPETVRARLAQTLPASLHPGVSVRLFREEKCFGPGPLQLLELVGRTGSLHKAAAAMGMAYSKAWKMLGNLEAQWGFAMVERKGGGAGGGGCLLTPRAWDLLARYRAVQWAGEHAAHEEFARQFAEF</sequence>
<organism evidence="2 3">
    <name type="scientific">Subdoligranulum variabile</name>
    <dbReference type="NCBI Taxonomy" id="214851"/>
    <lineage>
        <taxon>Bacteria</taxon>
        <taxon>Bacillati</taxon>
        <taxon>Bacillota</taxon>
        <taxon>Clostridia</taxon>
        <taxon>Eubacteriales</taxon>
        <taxon>Oscillospiraceae</taxon>
        <taxon>Subdoligranulum</taxon>
    </lineage>
</organism>
<dbReference type="SUPFAM" id="SSF52540">
    <property type="entry name" value="P-loop containing nucleoside triphosphate hydrolases"/>
    <property type="match status" value="1"/>
</dbReference>
<reference evidence="2" key="2">
    <citation type="submission" date="2021-09" db="EMBL/GenBank/DDBJ databases">
        <authorList>
            <person name="Gilroy R."/>
        </authorList>
    </citation>
    <scope>NUCLEOTIDE SEQUENCE</scope>
    <source>
        <strain evidence="2">ChiBcec21-2208</strain>
    </source>
</reference>
<dbReference type="PANTHER" id="PTHR30432">
    <property type="entry name" value="TRANSCRIPTIONAL REGULATOR MODE"/>
    <property type="match status" value="1"/>
</dbReference>
<feature type="domain" description="HTH lysR-type" evidence="1">
    <location>
        <begin position="189"/>
        <end position="247"/>
    </location>
</feature>
<dbReference type="PANTHER" id="PTHR30432:SF1">
    <property type="entry name" value="DNA-BINDING TRANSCRIPTIONAL DUAL REGULATOR MODE"/>
    <property type="match status" value="1"/>
</dbReference>
<evidence type="ECO:0000313" key="3">
    <source>
        <dbReference type="Proteomes" id="UP000782880"/>
    </source>
</evidence>